<proteinExistence type="predicted"/>
<reference evidence="2" key="2">
    <citation type="submission" date="2023-11" db="UniProtKB">
        <authorList>
            <consortium name="WormBaseParasite"/>
        </authorList>
    </citation>
    <scope>IDENTIFICATION</scope>
    <source>
        <strain evidence="2">Puerto Rican</strain>
    </source>
</reference>
<dbReference type="WBParaSite" id="Smp_349660.1">
    <property type="protein sequence ID" value="Smp_349660.1"/>
    <property type="gene ID" value="Smp_349660"/>
</dbReference>
<dbReference type="AlphaFoldDB" id="A0AA82N7Y0"/>
<reference evidence="1" key="1">
    <citation type="journal article" date="2012" name="PLoS Negl. Trop. Dis.">
        <title>A systematically improved high quality genome and transcriptome of the human blood fluke Schistosoma mansoni.</title>
        <authorList>
            <person name="Protasio A.V."/>
            <person name="Tsai I.J."/>
            <person name="Babbage A."/>
            <person name="Nichol S."/>
            <person name="Hunt M."/>
            <person name="Aslett M.A."/>
            <person name="De Silva N."/>
            <person name="Velarde G.S."/>
            <person name="Anderson T.J."/>
            <person name="Clark R.C."/>
            <person name="Davidson C."/>
            <person name="Dillon G.P."/>
            <person name="Holroyd N.E."/>
            <person name="LoVerde P.T."/>
            <person name="Lloyd C."/>
            <person name="McQuillan J."/>
            <person name="Oliveira G."/>
            <person name="Otto T.D."/>
            <person name="Parker-Manuel S.J."/>
            <person name="Quail M.A."/>
            <person name="Wilson R.A."/>
            <person name="Zerlotini A."/>
            <person name="Dunne D.W."/>
            <person name="Berriman M."/>
        </authorList>
    </citation>
    <scope>NUCLEOTIDE SEQUENCE [LARGE SCALE GENOMIC DNA]</scope>
    <source>
        <strain evidence="1">Puerto Rican</strain>
    </source>
</reference>
<organism evidence="1 2">
    <name type="scientific">Schistosoma mansoni</name>
    <name type="common">Blood fluke</name>
    <dbReference type="NCBI Taxonomy" id="6183"/>
    <lineage>
        <taxon>Eukaryota</taxon>
        <taxon>Metazoa</taxon>
        <taxon>Spiralia</taxon>
        <taxon>Lophotrochozoa</taxon>
        <taxon>Platyhelminthes</taxon>
        <taxon>Trematoda</taxon>
        <taxon>Digenea</taxon>
        <taxon>Strigeidida</taxon>
        <taxon>Schistosomatoidea</taxon>
        <taxon>Schistosomatidae</taxon>
        <taxon>Schistosoma</taxon>
    </lineage>
</organism>
<dbReference type="Proteomes" id="UP000008854">
    <property type="component" value="Unassembled WGS sequence"/>
</dbReference>
<keyword evidence="1" id="KW-1185">Reference proteome</keyword>
<protein>
    <submittedName>
        <fullName evidence="2">Uncharacterized protein</fullName>
    </submittedName>
</protein>
<sequence>MRITRFPSCPSVPFALILRVLVRRVPINHSESIAKIVWKHIQ</sequence>
<accession>A0AA82N7Y0</accession>
<name>A0AA82N7Y0_SCHMA</name>
<evidence type="ECO:0000313" key="1">
    <source>
        <dbReference type="Proteomes" id="UP000008854"/>
    </source>
</evidence>
<evidence type="ECO:0000313" key="2">
    <source>
        <dbReference type="WBParaSite" id="Smp_349660.1"/>
    </source>
</evidence>